<feature type="domain" description="AMP-binding enzyme C-terminal" evidence="2">
    <location>
        <begin position="443"/>
        <end position="524"/>
    </location>
</feature>
<accession>A0ABR1T4D4</accession>
<dbReference type="RefSeq" id="XP_066708289.1">
    <property type="nucleotide sequence ID" value="XM_066865160.1"/>
</dbReference>
<reference evidence="3 4" key="1">
    <citation type="submission" date="2023-01" db="EMBL/GenBank/DDBJ databases">
        <title>Analysis of 21 Apiospora genomes using comparative genomics revels a genus with tremendous synthesis potential of carbohydrate active enzymes and secondary metabolites.</title>
        <authorList>
            <person name="Sorensen T."/>
        </authorList>
    </citation>
    <scope>NUCLEOTIDE SEQUENCE [LARGE SCALE GENOMIC DNA]</scope>
    <source>
        <strain evidence="3 4">CBS 135458</strain>
    </source>
</reference>
<proteinExistence type="predicted"/>
<dbReference type="PANTHER" id="PTHR24096">
    <property type="entry name" value="LONG-CHAIN-FATTY-ACID--COA LIGASE"/>
    <property type="match status" value="1"/>
</dbReference>
<dbReference type="InterPro" id="IPR025110">
    <property type="entry name" value="AMP-bd_C"/>
</dbReference>
<organism evidence="3 4">
    <name type="scientific">Apiospora phragmitis</name>
    <dbReference type="NCBI Taxonomy" id="2905665"/>
    <lineage>
        <taxon>Eukaryota</taxon>
        <taxon>Fungi</taxon>
        <taxon>Dikarya</taxon>
        <taxon>Ascomycota</taxon>
        <taxon>Pezizomycotina</taxon>
        <taxon>Sordariomycetes</taxon>
        <taxon>Xylariomycetidae</taxon>
        <taxon>Amphisphaeriales</taxon>
        <taxon>Apiosporaceae</taxon>
        <taxon>Apiospora</taxon>
    </lineage>
</organism>
<evidence type="ECO:0000259" key="1">
    <source>
        <dbReference type="Pfam" id="PF00501"/>
    </source>
</evidence>
<dbReference type="Pfam" id="PF00501">
    <property type="entry name" value="AMP-binding"/>
    <property type="match status" value="1"/>
</dbReference>
<dbReference type="SUPFAM" id="SSF56801">
    <property type="entry name" value="Acetyl-CoA synthetase-like"/>
    <property type="match status" value="1"/>
</dbReference>
<comment type="caution">
    <text evidence="3">The sequence shown here is derived from an EMBL/GenBank/DDBJ whole genome shotgun (WGS) entry which is preliminary data.</text>
</comment>
<dbReference type="GeneID" id="92098223"/>
<dbReference type="Proteomes" id="UP001480595">
    <property type="component" value="Unassembled WGS sequence"/>
</dbReference>
<dbReference type="InterPro" id="IPR000873">
    <property type="entry name" value="AMP-dep_synth/lig_dom"/>
</dbReference>
<evidence type="ECO:0000259" key="2">
    <source>
        <dbReference type="Pfam" id="PF13193"/>
    </source>
</evidence>
<keyword evidence="4" id="KW-1185">Reference proteome</keyword>
<name>A0ABR1T4D4_9PEZI</name>
<dbReference type="Pfam" id="PF13193">
    <property type="entry name" value="AMP-binding_C"/>
    <property type="match status" value="1"/>
</dbReference>
<dbReference type="InterPro" id="IPR042099">
    <property type="entry name" value="ANL_N_sf"/>
</dbReference>
<evidence type="ECO:0000313" key="3">
    <source>
        <dbReference type="EMBL" id="KAK8040744.1"/>
    </source>
</evidence>
<evidence type="ECO:0000313" key="4">
    <source>
        <dbReference type="Proteomes" id="UP001480595"/>
    </source>
</evidence>
<dbReference type="Gene3D" id="3.30.300.30">
    <property type="match status" value="1"/>
</dbReference>
<protein>
    <submittedName>
        <fullName evidence="3">Uncharacterized protein</fullName>
    </submittedName>
</protein>
<dbReference type="PANTHER" id="PTHR24096:SF422">
    <property type="entry name" value="BCDNA.GH02901"/>
    <property type="match status" value="1"/>
</dbReference>
<dbReference type="EMBL" id="JAQQWL010000015">
    <property type="protein sequence ID" value="KAK8040744.1"/>
    <property type="molecule type" value="Genomic_DNA"/>
</dbReference>
<dbReference type="InterPro" id="IPR045851">
    <property type="entry name" value="AMP-bd_C_sf"/>
</dbReference>
<sequence length="569" mass="62767">MEHYDESGLYIACPDHIPKLHSVPDTLAIHDFLFKEDYGRHPKSDSKPPFICGLTGSYYTVLEVERRIEQLACALAKDTGWQVNEGTVMDKAIDTVTVSWAVHRLNGVSCPTSHMHSAQSLSAQLKTIGCKVLFASAPLIPTALEAAASFGIPRQHVFVIEVPRAGANGMQMPSDLKTVNQLIQEGARLGALPALQWPAGQGARQTAFLMSSSGTTGHPKNVCITHKNVISNILQFLTFERSYREEKPQTILNVLPLSHALALILAAHHSTYRGDSVVMMDRFDLHQSLSAIEKHKVEILWMTPPLIFAITGASSIVKTYDISSVQGLRVGAASIDKDTLERFKALIPGCDVIQGYGLTETSSLAVMAHRGRQRELIIRGGSIVPGYYNDADATKMMLTPDGWLRTGDLCEFRRSTKGHSNLFVLDRIKELIKVHGMQVAPAEIEAFLRSNRLVADLSIVPVPSDLAGEVPRAYVINTEAAAALEETVIQEELHSAVNAHFPPYKRLSGGIAFVTELPRTPAGKVRRDLVRQMARKYYEVMKKGRELESFRASAQLFTFDTDDDEDEDD</sequence>
<gene>
    <name evidence="3" type="ORF">PG994_013751</name>
</gene>
<dbReference type="Gene3D" id="3.40.50.12780">
    <property type="entry name" value="N-terminal domain of ligase-like"/>
    <property type="match status" value="1"/>
</dbReference>
<feature type="domain" description="AMP-dependent synthetase/ligase" evidence="1">
    <location>
        <begin position="56"/>
        <end position="373"/>
    </location>
</feature>